<dbReference type="Proteomes" id="UP000184693">
    <property type="component" value="Unassembled WGS sequence"/>
</dbReference>
<reference evidence="8 9" key="1">
    <citation type="submission" date="2016-11" db="EMBL/GenBank/DDBJ databases">
        <authorList>
            <person name="Jaros S."/>
            <person name="Januszkiewicz K."/>
            <person name="Wedrychowicz H."/>
        </authorList>
    </citation>
    <scope>NUCLEOTIDE SEQUENCE [LARGE SCALE GENOMIC DNA]</scope>
    <source>
        <strain evidence="8 9">GAS86</strain>
    </source>
</reference>
<proteinExistence type="predicted"/>
<organism evidence="8 9">
    <name type="scientific">Paraburkholderia phenazinium</name>
    <dbReference type="NCBI Taxonomy" id="60549"/>
    <lineage>
        <taxon>Bacteria</taxon>
        <taxon>Pseudomonadati</taxon>
        <taxon>Pseudomonadota</taxon>
        <taxon>Betaproteobacteria</taxon>
        <taxon>Burkholderiales</taxon>
        <taxon>Burkholderiaceae</taxon>
        <taxon>Paraburkholderia</taxon>
    </lineage>
</organism>
<evidence type="ECO:0000256" key="2">
    <source>
        <dbReference type="ARBA" id="ARBA00022617"/>
    </source>
</evidence>
<evidence type="ECO:0000256" key="1">
    <source>
        <dbReference type="ARBA" id="ARBA00022448"/>
    </source>
</evidence>
<gene>
    <name evidence="8" type="ORF">SAMN05444168_0851</name>
</gene>
<name>A0A1N6EP76_9BURK</name>
<feature type="domain" description="Cytochrome c" evidence="7">
    <location>
        <begin position="39"/>
        <end position="124"/>
    </location>
</feature>
<dbReference type="PRINTS" id="PR00606">
    <property type="entry name" value="CYTCHROMECID"/>
</dbReference>
<keyword evidence="3 6" id="KW-0479">Metal-binding</keyword>
<dbReference type="InterPro" id="IPR002324">
    <property type="entry name" value="Cyt_c_ID"/>
</dbReference>
<feature type="binding site" description="covalent" evidence="6">
    <location>
        <position position="57"/>
    </location>
    <ligand>
        <name>heme c</name>
        <dbReference type="ChEBI" id="CHEBI:61717"/>
    </ligand>
</feature>
<dbReference type="GO" id="GO:0009055">
    <property type="term" value="F:electron transfer activity"/>
    <property type="evidence" value="ECO:0007669"/>
    <property type="project" value="InterPro"/>
</dbReference>
<keyword evidence="2 6" id="KW-0349">Heme</keyword>
<keyword evidence="5 6" id="KW-0408">Iron</keyword>
<evidence type="ECO:0000313" key="8">
    <source>
        <dbReference type="EMBL" id="SIN84892.1"/>
    </source>
</evidence>
<evidence type="ECO:0000256" key="3">
    <source>
        <dbReference type="ARBA" id="ARBA00022723"/>
    </source>
</evidence>
<keyword evidence="1" id="KW-0813">Transport</keyword>
<dbReference type="GO" id="GO:0005506">
    <property type="term" value="F:iron ion binding"/>
    <property type="evidence" value="ECO:0007669"/>
    <property type="project" value="InterPro"/>
</dbReference>
<evidence type="ECO:0000256" key="5">
    <source>
        <dbReference type="ARBA" id="ARBA00023004"/>
    </source>
</evidence>
<feature type="binding site" description="covalent" evidence="6">
    <location>
        <position position="102"/>
    </location>
    <ligand>
        <name>heme c</name>
        <dbReference type="ChEBI" id="CHEBI:61717"/>
    </ligand>
</feature>
<evidence type="ECO:0000256" key="4">
    <source>
        <dbReference type="ARBA" id="ARBA00022982"/>
    </source>
</evidence>
<dbReference type="Pfam" id="PF00034">
    <property type="entry name" value="Cytochrom_C"/>
    <property type="match status" value="1"/>
</dbReference>
<accession>A0A1N6EP76</accession>
<evidence type="ECO:0000259" key="7">
    <source>
        <dbReference type="PROSITE" id="PS51007"/>
    </source>
</evidence>
<keyword evidence="4" id="KW-0249">Electron transport</keyword>
<evidence type="ECO:0000313" key="9">
    <source>
        <dbReference type="Proteomes" id="UP000184693"/>
    </source>
</evidence>
<dbReference type="GO" id="GO:0020037">
    <property type="term" value="F:heme binding"/>
    <property type="evidence" value="ECO:0007669"/>
    <property type="project" value="InterPro"/>
</dbReference>
<sequence length="127" mass="13315">MKLRGLMRRCVVMLGVRKSGVVVVALVGLAGLVTAARADDAPRGQMIARANACMGCHAVDRKVVGPSFQQIAAKYKGDAQAPAKLVNKVKDGGSGVWGVLPMPPHPTMSDVDIRTVVDWVLAGAPSR</sequence>
<dbReference type="PROSITE" id="PS51007">
    <property type="entry name" value="CYTC"/>
    <property type="match status" value="1"/>
</dbReference>
<dbReference type="InterPro" id="IPR009056">
    <property type="entry name" value="Cyt_c-like_dom"/>
</dbReference>
<dbReference type="AlphaFoldDB" id="A0A1N6EP76"/>
<protein>
    <submittedName>
        <fullName evidence="8">Cytochrome c</fullName>
    </submittedName>
</protein>
<dbReference type="InterPro" id="IPR036909">
    <property type="entry name" value="Cyt_c-like_dom_sf"/>
</dbReference>
<dbReference type="Gene3D" id="1.10.760.10">
    <property type="entry name" value="Cytochrome c-like domain"/>
    <property type="match status" value="1"/>
</dbReference>
<evidence type="ECO:0000256" key="6">
    <source>
        <dbReference type="PIRSR" id="PIRSR602324-1"/>
    </source>
</evidence>
<dbReference type="SUPFAM" id="SSF46626">
    <property type="entry name" value="Cytochrome c"/>
    <property type="match status" value="1"/>
</dbReference>
<feature type="binding site" description="covalent" evidence="6">
    <location>
        <position position="53"/>
    </location>
    <ligand>
        <name>heme c</name>
        <dbReference type="ChEBI" id="CHEBI:61717"/>
    </ligand>
</feature>
<dbReference type="EMBL" id="FSRM01000001">
    <property type="protein sequence ID" value="SIN84892.1"/>
    <property type="molecule type" value="Genomic_DNA"/>
</dbReference>
<comment type="PTM">
    <text evidence="6">Binds 1 heme c group covalently per subunit.</text>
</comment>